<reference evidence="1" key="2">
    <citation type="submission" date="2025-08" db="UniProtKB">
        <authorList>
            <consortium name="Ensembl"/>
        </authorList>
    </citation>
    <scope>IDENTIFICATION</scope>
</reference>
<dbReference type="Ensembl" id="ENSMUNT00000014359.2">
    <property type="protein sequence ID" value="ENSMUNP00000012418.2"/>
    <property type="gene ID" value="ENSMUNG00000009756.2"/>
</dbReference>
<evidence type="ECO:0000313" key="1">
    <source>
        <dbReference type="Ensembl" id="ENSMUNP00000012418.2"/>
    </source>
</evidence>
<accession>A0A8C6NBW6</accession>
<dbReference type="AlphaFoldDB" id="A0A8C6NBW6"/>
<accession>A0A8V5G5G2</accession>
<dbReference type="Proteomes" id="UP000694405">
    <property type="component" value="Chromosome 2"/>
</dbReference>
<sequence>MGLEVPCLQPGGGRGQSDLLDCVDQTACHCWECHNALLAEGNVEFGTAGPRATMGTGISHMNDSTIIQYHMDCGEEN</sequence>
<proteinExistence type="predicted"/>
<organism evidence="1 2">
    <name type="scientific">Melopsittacus undulatus</name>
    <name type="common">Budgerigar</name>
    <name type="synonym">Psittacus undulatus</name>
    <dbReference type="NCBI Taxonomy" id="13146"/>
    <lineage>
        <taxon>Eukaryota</taxon>
        <taxon>Metazoa</taxon>
        <taxon>Chordata</taxon>
        <taxon>Craniata</taxon>
        <taxon>Vertebrata</taxon>
        <taxon>Euteleostomi</taxon>
        <taxon>Archelosauria</taxon>
        <taxon>Archosauria</taxon>
        <taxon>Dinosauria</taxon>
        <taxon>Saurischia</taxon>
        <taxon>Theropoda</taxon>
        <taxon>Coelurosauria</taxon>
        <taxon>Aves</taxon>
        <taxon>Neognathae</taxon>
        <taxon>Neoaves</taxon>
        <taxon>Telluraves</taxon>
        <taxon>Australaves</taxon>
        <taxon>Psittaciformes</taxon>
        <taxon>Psittaculidae</taxon>
        <taxon>Melopsittacus</taxon>
    </lineage>
</organism>
<evidence type="ECO:0000313" key="2">
    <source>
        <dbReference type="Proteomes" id="UP000694405"/>
    </source>
</evidence>
<reference evidence="1" key="3">
    <citation type="submission" date="2025-09" db="UniProtKB">
        <authorList>
            <consortium name="Ensembl"/>
        </authorList>
    </citation>
    <scope>IDENTIFICATION</scope>
</reference>
<name>A0A8C6NBW6_MELUD</name>
<keyword evidence="2" id="KW-1185">Reference proteome</keyword>
<protein>
    <submittedName>
        <fullName evidence="1">Uncharacterized protein</fullName>
    </submittedName>
</protein>
<reference evidence="1" key="1">
    <citation type="submission" date="2020-03" db="EMBL/GenBank/DDBJ databases">
        <title>Melopsittacus undulatus (budgerigar) genome, bMelUnd1, maternal haplotype with Z.</title>
        <authorList>
            <person name="Gedman G."/>
            <person name="Mountcastle J."/>
            <person name="Haase B."/>
            <person name="Formenti G."/>
            <person name="Wright T."/>
            <person name="Apodaca J."/>
            <person name="Pelan S."/>
            <person name="Chow W."/>
            <person name="Rhie A."/>
            <person name="Howe K."/>
            <person name="Fedrigo O."/>
            <person name="Jarvis E.D."/>
        </authorList>
    </citation>
    <scope>NUCLEOTIDE SEQUENCE [LARGE SCALE GENOMIC DNA]</scope>
</reference>